<feature type="signal peptide" evidence="1">
    <location>
        <begin position="1"/>
        <end position="19"/>
    </location>
</feature>
<keyword evidence="3" id="KW-1185">Reference proteome</keyword>
<comment type="caution">
    <text evidence="2">The sequence shown here is derived from an EMBL/GenBank/DDBJ whole genome shotgun (WGS) entry which is preliminary data.</text>
</comment>
<dbReference type="RefSeq" id="WP_379913855.1">
    <property type="nucleotide sequence ID" value="NZ_JBHSWE010000002.1"/>
</dbReference>
<evidence type="ECO:0000313" key="2">
    <source>
        <dbReference type="EMBL" id="MFC6674154.1"/>
    </source>
</evidence>
<organism evidence="2 3">
    <name type="scientific">Marinobacterium aestuariivivens</name>
    <dbReference type="NCBI Taxonomy" id="1698799"/>
    <lineage>
        <taxon>Bacteria</taxon>
        <taxon>Pseudomonadati</taxon>
        <taxon>Pseudomonadota</taxon>
        <taxon>Gammaproteobacteria</taxon>
        <taxon>Oceanospirillales</taxon>
        <taxon>Oceanospirillaceae</taxon>
        <taxon>Marinobacterium</taxon>
    </lineage>
</organism>
<dbReference type="EMBL" id="JBHSWE010000002">
    <property type="protein sequence ID" value="MFC6674154.1"/>
    <property type="molecule type" value="Genomic_DNA"/>
</dbReference>
<gene>
    <name evidence="2" type="ORF">ACFQDL_31660</name>
</gene>
<dbReference type="Proteomes" id="UP001596422">
    <property type="component" value="Unassembled WGS sequence"/>
</dbReference>
<protein>
    <submittedName>
        <fullName evidence="2">Uncharacterized protein</fullName>
    </submittedName>
</protein>
<proteinExistence type="predicted"/>
<feature type="chain" id="PRO_5046675195" evidence="1">
    <location>
        <begin position="20"/>
        <end position="152"/>
    </location>
</feature>
<sequence length="152" mass="15439">MRLIGALLLITCSLSPAQAADVSVVGNWSELIDSNDLTAGAGSDLRSPIESGSALATVDISATGGSSWAVKVSKSDINWPTGVSIAVRRTSDGTGAGTISGGTGYLIVTGTEQTLFSGSGDRSGIQLQLKTENLSIGDAPDTYGATLTYRVE</sequence>
<evidence type="ECO:0000313" key="3">
    <source>
        <dbReference type="Proteomes" id="UP001596422"/>
    </source>
</evidence>
<name>A0ABW2AAK9_9GAMM</name>
<evidence type="ECO:0000256" key="1">
    <source>
        <dbReference type="SAM" id="SignalP"/>
    </source>
</evidence>
<keyword evidence="1" id="KW-0732">Signal</keyword>
<reference evidence="3" key="1">
    <citation type="journal article" date="2019" name="Int. J. Syst. Evol. Microbiol.">
        <title>The Global Catalogue of Microorganisms (GCM) 10K type strain sequencing project: providing services to taxonomists for standard genome sequencing and annotation.</title>
        <authorList>
            <consortium name="The Broad Institute Genomics Platform"/>
            <consortium name="The Broad Institute Genome Sequencing Center for Infectious Disease"/>
            <person name="Wu L."/>
            <person name="Ma J."/>
        </authorList>
    </citation>
    <scope>NUCLEOTIDE SEQUENCE [LARGE SCALE GENOMIC DNA]</scope>
    <source>
        <strain evidence="3">NBRC 111756</strain>
    </source>
</reference>
<accession>A0ABW2AAK9</accession>